<dbReference type="Proteomes" id="UP000739538">
    <property type="component" value="Unassembled WGS sequence"/>
</dbReference>
<feature type="domain" description="Soluble ligand binding" evidence="4">
    <location>
        <begin position="351"/>
        <end position="399"/>
    </location>
</feature>
<dbReference type="PANTHER" id="PTHR33619">
    <property type="entry name" value="POLYSACCHARIDE EXPORT PROTEIN GFCE-RELATED"/>
    <property type="match status" value="1"/>
</dbReference>
<feature type="domain" description="Soluble ligand binding" evidence="4">
    <location>
        <begin position="261"/>
        <end position="305"/>
    </location>
</feature>
<evidence type="ECO:0000313" key="5">
    <source>
        <dbReference type="EMBL" id="MCA9756098.1"/>
    </source>
</evidence>
<evidence type="ECO:0000256" key="2">
    <source>
        <dbReference type="SAM" id="SignalP"/>
    </source>
</evidence>
<dbReference type="InterPro" id="IPR019554">
    <property type="entry name" value="Soluble_ligand-bd"/>
</dbReference>
<evidence type="ECO:0000259" key="3">
    <source>
        <dbReference type="Pfam" id="PF02563"/>
    </source>
</evidence>
<dbReference type="AlphaFoldDB" id="A0A956SF84"/>
<evidence type="ECO:0000256" key="1">
    <source>
        <dbReference type="ARBA" id="ARBA00022729"/>
    </source>
</evidence>
<comment type="caution">
    <text evidence="5">The sequence shown here is derived from an EMBL/GenBank/DDBJ whole genome shotgun (WGS) entry which is preliminary data.</text>
</comment>
<evidence type="ECO:0000259" key="4">
    <source>
        <dbReference type="Pfam" id="PF10531"/>
    </source>
</evidence>
<dbReference type="PANTHER" id="PTHR33619:SF3">
    <property type="entry name" value="POLYSACCHARIDE EXPORT PROTEIN GFCE-RELATED"/>
    <property type="match status" value="1"/>
</dbReference>
<gene>
    <name evidence="5" type="ORF">KDA27_09870</name>
</gene>
<dbReference type="Pfam" id="PF02563">
    <property type="entry name" value="Poly_export"/>
    <property type="match status" value="1"/>
</dbReference>
<reference evidence="5" key="2">
    <citation type="journal article" date="2021" name="Microbiome">
        <title>Successional dynamics and alternative stable states in a saline activated sludge microbial community over 9 years.</title>
        <authorList>
            <person name="Wang Y."/>
            <person name="Ye J."/>
            <person name="Ju F."/>
            <person name="Liu L."/>
            <person name="Boyd J.A."/>
            <person name="Deng Y."/>
            <person name="Parks D.H."/>
            <person name="Jiang X."/>
            <person name="Yin X."/>
            <person name="Woodcroft B.J."/>
            <person name="Tyson G.W."/>
            <person name="Hugenholtz P."/>
            <person name="Polz M.F."/>
            <person name="Zhang T."/>
        </authorList>
    </citation>
    <scope>NUCLEOTIDE SEQUENCE</scope>
    <source>
        <strain evidence="5">HKST-UBA02</strain>
    </source>
</reference>
<feature type="domain" description="Polysaccharide export protein N-terminal" evidence="3">
    <location>
        <begin position="98"/>
        <end position="170"/>
    </location>
</feature>
<dbReference type="InterPro" id="IPR003715">
    <property type="entry name" value="Poly_export_N"/>
</dbReference>
<reference evidence="5" key="1">
    <citation type="submission" date="2020-04" db="EMBL/GenBank/DDBJ databases">
        <authorList>
            <person name="Zhang T."/>
        </authorList>
    </citation>
    <scope>NUCLEOTIDE SEQUENCE</scope>
    <source>
        <strain evidence="5">HKST-UBA02</strain>
    </source>
</reference>
<sequence>MRWTMFRFGPFHIHPEGASRVALLCFVLALSLLATAASAQDNVLAPGGAADAILGARGATGAALGGNVPVPPGTTIPGTNPFSTSSTTAFDALEGAVDGGYTLGPGDRLGIYLWGDPPISFDTRVTLEGKVVLPQVGEADVLGKDLAAAEVEISKMLARRYRNQRVTVALLQLRRFQVHVTGQVELPGGVLASAADRVLDAIALAGGSLDGAGLRRVLIKGADGLERRADIFRYLRTGEIESNPPLRDGDIVVVPYRGPQVFLYGAVSEPGGYEFLQNDTLADLVQLAGGMTEDADPDSVEVTRFVDGIRTERFYLSFQGREELESAHDFILRAGDQVQIRRNLNWHRRQIVEVRGEVKFPGTFPIVDGETRLSEVIERAGGFTDLAFLQEATVIRRRAIRLDDREYERLQKMSSSEMTEDEYDYYKMKSREQKGLMVVDFVGLFLQGKMDQDLILRSDDIIEVPAKKDFVSVLGEVAAPGNVYYRPALGIDAYVGLAGGFSSNADKGKVRVIRVATGEWVEKDKAGLLEAGDTIWVPEKPERDYWGYFRETLGVVTQLLTVYLIVDRATN</sequence>
<feature type="signal peptide" evidence="2">
    <location>
        <begin position="1"/>
        <end position="39"/>
    </location>
</feature>
<evidence type="ECO:0000313" key="6">
    <source>
        <dbReference type="Proteomes" id="UP000739538"/>
    </source>
</evidence>
<dbReference type="InterPro" id="IPR049712">
    <property type="entry name" value="Poly_export"/>
</dbReference>
<dbReference type="Gene3D" id="3.10.560.10">
    <property type="entry name" value="Outer membrane lipoprotein wza domain like"/>
    <property type="match status" value="4"/>
</dbReference>
<dbReference type="Pfam" id="PF10531">
    <property type="entry name" value="SLBB"/>
    <property type="match status" value="4"/>
</dbReference>
<protein>
    <submittedName>
        <fullName evidence="5">SLBB domain-containing protein</fullName>
    </submittedName>
</protein>
<name>A0A956SF84_UNCEI</name>
<dbReference type="GO" id="GO:0015159">
    <property type="term" value="F:polysaccharide transmembrane transporter activity"/>
    <property type="evidence" value="ECO:0007669"/>
    <property type="project" value="InterPro"/>
</dbReference>
<feature type="domain" description="Soluble ligand binding" evidence="4">
    <location>
        <begin position="178"/>
        <end position="217"/>
    </location>
</feature>
<dbReference type="EMBL" id="JAGQHS010000042">
    <property type="protein sequence ID" value="MCA9756098.1"/>
    <property type="molecule type" value="Genomic_DNA"/>
</dbReference>
<organism evidence="5 6">
    <name type="scientific">Eiseniibacteriota bacterium</name>
    <dbReference type="NCBI Taxonomy" id="2212470"/>
    <lineage>
        <taxon>Bacteria</taxon>
        <taxon>Candidatus Eiseniibacteriota</taxon>
    </lineage>
</organism>
<accession>A0A956SF84</accession>
<keyword evidence="1 2" id="KW-0732">Signal</keyword>
<feature type="chain" id="PRO_5036865020" evidence="2">
    <location>
        <begin position="40"/>
        <end position="571"/>
    </location>
</feature>
<feature type="domain" description="Soluble ligand binding" evidence="4">
    <location>
        <begin position="471"/>
        <end position="519"/>
    </location>
</feature>
<proteinExistence type="predicted"/>